<dbReference type="KEGG" id="glz:GLAREA_05258"/>
<dbReference type="GeneID" id="19464312"/>
<dbReference type="Proteomes" id="UP000016922">
    <property type="component" value="Unassembled WGS sequence"/>
</dbReference>
<dbReference type="RefSeq" id="XP_008076738.1">
    <property type="nucleotide sequence ID" value="XM_008078547.1"/>
</dbReference>
<evidence type="ECO:0000313" key="2">
    <source>
        <dbReference type="Proteomes" id="UP000016922"/>
    </source>
</evidence>
<organism evidence="1 2">
    <name type="scientific">Glarea lozoyensis (strain ATCC 20868 / MF5171)</name>
    <dbReference type="NCBI Taxonomy" id="1116229"/>
    <lineage>
        <taxon>Eukaryota</taxon>
        <taxon>Fungi</taxon>
        <taxon>Dikarya</taxon>
        <taxon>Ascomycota</taxon>
        <taxon>Pezizomycotina</taxon>
        <taxon>Leotiomycetes</taxon>
        <taxon>Helotiales</taxon>
        <taxon>Helotiaceae</taxon>
        <taxon>Glarea</taxon>
    </lineage>
</organism>
<proteinExistence type="predicted"/>
<sequence>MSTNRFGTDFPTRTTQAANLNFRIEELCVGTICNISNDLPPKSASACQMHGFSADETFCHPDSRATHPAMILEIIRSQDNSTITHVKYIHISHLTALTHGDGGWQLYQDTILNGRIPPDSGPVSLLKVTRGPLSDRQFSKMQRAVNYKFIEDSGLTGTNWLILGHWYIIEIEHPVKLTSSRRWPLNYHRLDRDSYGTLMEEMSRHHPYDLFWRPKEAWEYLYIADSKLLNQQEDYFCDIISELVSEGDLFVFVGYPTMTAAPRSQGLSKEGPEKEKPIALLARCRTADPVFSALVRKKIRKTYCYNRIPGRNKGTCTTQYTLQNVRYWKEFRAHPDQPDCCWPKRKNFTI</sequence>
<keyword evidence="2" id="KW-1185">Reference proteome</keyword>
<dbReference type="HOGENOM" id="CLU_792384_0_0_1"/>
<protein>
    <submittedName>
        <fullName evidence="1">Uncharacterized protein</fullName>
    </submittedName>
</protein>
<name>S3DDU6_GLAL2</name>
<dbReference type="AlphaFoldDB" id="S3DDU6"/>
<evidence type="ECO:0000313" key="1">
    <source>
        <dbReference type="EMBL" id="EPE35920.1"/>
    </source>
</evidence>
<gene>
    <name evidence="1" type="ORF">GLAREA_05258</name>
</gene>
<reference evidence="1 2" key="1">
    <citation type="journal article" date="2013" name="BMC Genomics">
        <title>Genomics-driven discovery of the pneumocandin biosynthetic gene cluster in the fungus Glarea lozoyensis.</title>
        <authorList>
            <person name="Chen L."/>
            <person name="Yue Q."/>
            <person name="Zhang X."/>
            <person name="Xiang M."/>
            <person name="Wang C."/>
            <person name="Li S."/>
            <person name="Che Y."/>
            <person name="Ortiz-Lopez F.J."/>
            <person name="Bills G.F."/>
            <person name="Liu X."/>
            <person name="An Z."/>
        </authorList>
    </citation>
    <scope>NUCLEOTIDE SEQUENCE [LARGE SCALE GENOMIC DNA]</scope>
    <source>
        <strain evidence="2">ATCC 20868 / MF5171</strain>
    </source>
</reference>
<accession>S3DDU6</accession>
<dbReference type="EMBL" id="KE145353">
    <property type="protein sequence ID" value="EPE35920.1"/>
    <property type="molecule type" value="Genomic_DNA"/>
</dbReference>